<protein>
    <submittedName>
        <fullName evidence="2">Uncharacterized protein</fullName>
    </submittedName>
</protein>
<feature type="transmembrane region" description="Helical" evidence="1">
    <location>
        <begin position="100"/>
        <end position="122"/>
    </location>
</feature>
<dbReference type="OrthoDB" id="61370at2759"/>
<keyword evidence="1" id="KW-0812">Transmembrane</keyword>
<name>A0A0D7BHJ1_9AGAR</name>
<gene>
    <name evidence="2" type="ORF">CYLTODRAFT_349368</name>
</gene>
<evidence type="ECO:0000313" key="3">
    <source>
        <dbReference type="Proteomes" id="UP000054007"/>
    </source>
</evidence>
<feature type="transmembrane region" description="Helical" evidence="1">
    <location>
        <begin position="134"/>
        <end position="154"/>
    </location>
</feature>
<reference evidence="2 3" key="1">
    <citation type="journal article" date="2015" name="Fungal Genet. Biol.">
        <title>Evolution of novel wood decay mechanisms in Agaricales revealed by the genome sequences of Fistulina hepatica and Cylindrobasidium torrendii.</title>
        <authorList>
            <person name="Floudas D."/>
            <person name="Held B.W."/>
            <person name="Riley R."/>
            <person name="Nagy L.G."/>
            <person name="Koehler G."/>
            <person name="Ransdell A.S."/>
            <person name="Younus H."/>
            <person name="Chow J."/>
            <person name="Chiniquy J."/>
            <person name="Lipzen A."/>
            <person name="Tritt A."/>
            <person name="Sun H."/>
            <person name="Haridas S."/>
            <person name="LaButti K."/>
            <person name="Ohm R.A."/>
            <person name="Kues U."/>
            <person name="Blanchette R.A."/>
            <person name="Grigoriev I.V."/>
            <person name="Minto R.E."/>
            <person name="Hibbett D.S."/>
        </authorList>
    </citation>
    <scope>NUCLEOTIDE SEQUENCE [LARGE SCALE GENOMIC DNA]</scope>
    <source>
        <strain evidence="2 3">FP15055 ss-10</strain>
    </source>
</reference>
<accession>A0A0D7BHJ1</accession>
<keyword evidence="1" id="KW-0472">Membrane</keyword>
<dbReference type="Proteomes" id="UP000054007">
    <property type="component" value="Unassembled WGS sequence"/>
</dbReference>
<keyword evidence="3" id="KW-1185">Reference proteome</keyword>
<keyword evidence="1" id="KW-1133">Transmembrane helix</keyword>
<evidence type="ECO:0000256" key="1">
    <source>
        <dbReference type="SAM" id="Phobius"/>
    </source>
</evidence>
<dbReference type="Gene3D" id="1.20.140.150">
    <property type="match status" value="1"/>
</dbReference>
<proteinExistence type="predicted"/>
<feature type="transmembrane region" description="Helical" evidence="1">
    <location>
        <begin position="174"/>
        <end position="198"/>
    </location>
</feature>
<dbReference type="AlphaFoldDB" id="A0A0D7BHJ1"/>
<dbReference type="EMBL" id="KN880482">
    <property type="protein sequence ID" value="KIY69564.1"/>
    <property type="molecule type" value="Genomic_DNA"/>
</dbReference>
<evidence type="ECO:0000313" key="2">
    <source>
        <dbReference type="EMBL" id="KIY69564.1"/>
    </source>
</evidence>
<sequence>MRKTSYGITAVGVILVLLLNIFCSYRTDWVVVRTPQVLHTRVTTRYGLSKLCEITRVDLPSSGGDGQGKYVEKTCRRFPLRQQDKCETDNSGFCAAWTSAGYAVELGIGFSSLGVLAILFGVSTGSRRRRIWRAIAGLVAIQGLFNVIAFGIVTHAYRTSAYPTFENASLGTAYVFNTISWVLCFLVSGGVVITGIAADKGHHWAAGNRAYRRIDP</sequence>
<organism evidence="2 3">
    <name type="scientific">Cylindrobasidium torrendii FP15055 ss-10</name>
    <dbReference type="NCBI Taxonomy" id="1314674"/>
    <lineage>
        <taxon>Eukaryota</taxon>
        <taxon>Fungi</taxon>
        <taxon>Dikarya</taxon>
        <taxon>Basidiomycota</taxon>
        <taxon>Agaricomycotina</taxon>
        <taxon>Agaricomycetes</taxon>
        <taxon>Agaricomycetidae</taxon>
        <taxon>Agaricales</taxon>
        <taxon>Marasmiineae</taxon>
        <taxon>Physalacriaceae</taxon>
        <taxon>Cylindrobasidium</taxon>
    </lineage>
</organism>